<proteinExistence type="predicted"/>
<dbReference type="Pfam" id="PF12833">
    <property type="entry name" value="HTH_18"/>
    <property type="match status" value="1"/>
</dbReference>
<sequence>MVCNRCVLYVERILKELAIAYDKVNVGEIHLSNELGEGKKQELGKHLQEIGLELIDNRLNQLIEKSKKLILELARNEVSPGEKKQKLSYYLTDKLHLDYFYLSSLFSAAEGRTIEKYFIEQRTEKVKELLVFDELSLSEIAYQLEYSSVAHLSTQFKKTTGLTPSQFKKSGENKLKALDNV</sequence>
<dbReference type="Proteomes" id="UP001168528">
    <property type="component" value="Unassembled WGS sequence"/>
</dbReference>
<evidence type="ECO:0000256" key="2">
    <source>
        <dbReference type="ARBA" id="ARBA00023125"/>
    </source>
</evidence>
<dbReference type="RefSeq" id="WP_302042078.1">
    <property type="nucleotide sequence ID" value="NZ_JAUKPO010000051.1"/>
</dbReference>
<accession>A0ABT8RH18</accession>
<reference evidence="5" key="1">
    <citation type="submission" date="2023-07" db="EMBL/GenBank/DDBJ databases">
        <title>The genome sequence of Rhodocytophaga aerolata KACC 12507.</title>
        <authorList>
            <person name="Zhang X."/>
        </authorList>
    </citation>
    <scope>NUCLEOTIDE SEQUENCE</scope>
    <source>
        <strain evidence="5">KACC 12507</strain>
    </source>
</reference>
<dbReference type="PROSITE" id="PS01124">
    <property type="entry name" value="HTH_ARAC_FAMILY_2"/>
    <property type="match status" value="1"/>
</dbReference>
<keyword evidence="1" id="KW-0805">Transcription regulation</keyword>
<name>A0ABT8RH18_9BACT</name>
<dbReference type="SMART" id="SM00342">
    <property type="entry name" value="HTH_ARAC"/>
    <property type="match status" value="1"/>
</dbReference>
<evidence type="ECO:0000256" key="1">
    <source>
        <dbReference type="ARBA" id="ARBA00023015"/>
    </source>
</evidence>
<keyword evidence="2" id="KW-0238">DNA-binding</keyword>
<organism evidence="5 6">
    <name type="scientific">Rhodocytophaga aerolata</name>
    <dbReference type="NCBI Taxonomy" id="455078"/>
    <lineage>
        <taxon>Bacteria</taxon>
        <taxon>Pseudomonadati</taxon>
        <taxon>Bacteroidota</taxon>
        <taxon>Cytophagia</taxon>
        <taxon>Cytophagales</taxon>
        <taxon>Rhodocytophagaceae</taxon>
        <taxon>Rhodocytophaga</taxon>
    </lineage>
</organism>
<keyword evidence="6" id="KW-1185">Reference proteome</keyword>
<evidence type="ECO:0000313" key="6">
    <source>
        <dbReference type="Proteomes" id="UP001168528"/>
    </source>
</evidence>
<evidence type="ECO:0000259" key="4">
    <source>
        <dbReference type="PROSITE" id="PS01124"/>
    </source>
</evidence>
<keyword evidence="3" id="KW-0804">Transcription</keyword>
<protein>
    <submittedName>
        <fullName evidence="5">AraC family transcriptional regulator</fullName>
    </submittedName>
</protein>
<evidence type="ECO:0000256" key="3">
    <source>
        <dbReference type="ARBA" id="ARBA00023163"/>
    </source>
</evidence>
<dbReference type="InterPro" id="IPR018060">
    <property type="entry name" value="HTH_AraC"/>
</dbReference>
<feature type="domain" description="HTH araC/xylS-type" evidence="4">
    <location>
        <begin position="91"/>
        <end position="170"/>
    </location>
</feature>
<dbReference type="PANTHER" id="PTHR43280:SF2">
    <property type="entry name" value="HTH-TYPE TRANSCRIPTIONAL REGULATOR EXSA"/>
    <property type="match status" value="1"/>
</dbReference>
<evidence type="ECO:0000313" key="5">
    <source>
        <dbReference type="EMBL" id="MDO1451279.1"/>
    </source>
</evidence>
<gene>
    <name evidence="5" type="ORF">Q0590_33705</name>
</gene>
<dbReference type="InterPro" id="IPR009057">
    <property type="entry name" value="Homeodomain-like_sf"/>
</dbReference>
<dbReference type="PANTHER" id="PTHR43280">
    <property type="entry name" value="ARAC-FAMILY TRANSCRIPTIONAL REGULATOR"/>
    <property type="match status" value="1"/>
</dbReference>
<dbReference type="EMBL" id="JAUKPO010000051">
    <property type="protein sequence ID" value="MDO1451279.1"/>
    <property type="molecule type" value="Genomic_DNA"/>
</dbReference>
<dbReference type="SUPFAM" id="SSF46689">
    <property type="entry name" value="Homeodomain-like"/>
    <property type="match status" value="1"/>
</dbReference>
<dbReference type="Gene3D" id="1.10.10.60">
    <property type="entry name" value="Homeodomain-like"/>
    <property type="match status" value="1"/>
</dbReference>
<comment type="caution">
    <text evidence="5">The sequence shown here is derived from an EMBL/GenBank/DDBJ whole genome shotgun (WGS) entry which is preliminary data.</text>
</comment>